<accession>A0A6N2KLY8</accession>
<organism evidence="1">
    <name type="scientific">Salix viminalis</name>
    <name type="common">Common osier</name>
    <name type="synonym">Basket willow</name>
    <dbReference type="NCBI Taxonomy" id="40686"/>
    <lineage>
        <taxon>Eukaryota</taxon>
        <taxon>Viridiplantae</taxon>
        <taxon>Streptophyta</taxon>
        <taxon>Embryophyta</taxon>
        <taxon>Tracheophyta</taxon>
        <taxon>Spermatophyta</taxon>
        <taxon>Magnoliopsida</taxon>
        <taxon>eudicotyledons</taxon>
        <taxon>Gunneridae</taxon>
        <taxon>Pentapetalae</taxon>
        <taxon>rosids</taxon>
        <taxon>fabids</taxon>
        <taxon>Malpighiales</taxon>
        <taxon>Salicaceae</taxon>
        <taxon>Saliceae</taxon>
        <taxon>Salix</taxon>
    </lineage>
</organism>
<dbReference type="AlphaFoldDB" id="A0A6N2KLY8"/>
<name>A0A6N2KLY8_SALVM</name>
<gene>
    <name evidence="1" type="ORF">SVIM_LOCUS82178</name>
</gene>
<reference evidence="1" key="1">
    <citation type="submission" date="2019-03" db="EMBL/GenBank/DDBJ databases">
        <authorList>
            <person name="Mank J."/>
            <person name="Almeida P."/>
        </authorList>
    </citation>
    <scope>NUCLEOTIDE SEQUENCE</scope>
    <source>
        <strain evidence="1">78183</strain>
    </source>
</reference>
<sequence length="65" mass="7260">MDIEETQLYRSPSDTDLDFSFTSTATDRTIASSSARSSLTLSFNDCLSTTHHHNYNDSNKFSPPP</sequence>
<evidence type="ECO:0000313" key="1">
    <source>
        <dbReference type="EMBL" id="VFU27430.1"/>
    </source>
</evidence>
<protein>
    <submittedName>
        <fullName evidence="1">Uncharacterized protein</fullName>
    </submittedName>
</protein>
<dbReference type="EMBL" id="CAADRP010000359">
    <property type="protein sequence ID" value="VFU27430.1"/>
    <property type="molecule type" value="Genomic_DNA"/>
</dbReference>
<proteinExistence type="predicted"/>